<dbReference type="PANTHER" id="PTHR16525">
    <property type="entry name" value="PROTEIN C12ORF4"/>
    <property type="match status" value="1"/>
</dbReference>
<dbReference type="AlphaFoldDB" id="A0A0L0SM14"/>
<dbReference type="Proteomes" id="UP000054350">
    <property type="component" value="Unassembled WGS sequence"/>
</dbReference>
<dbReference type="Gene3D" id="1.10.8.10">
    <property type="entry name" value="DNA helicase RuvA subunit, C-terminal domain"/>
    <property type="match status" value="1"/>
</dbReference>
<evidence type="ECO:0000313" key="3">
    <source>
        <dbReference type="EMBL" id="KNE63483.1"/>
    </source>
</evidence>
<dbReference type="VEuPathDB" id="FungiDB:AMAG_08608"/>
<dbReference type="GO" id="GO:0005737">
    <property type="term" value="C:cytoplasm"/>
    <property type="evidence" value="ECO:0007669"/>
    <property type="project" value="TreeGrafter"/>
</dbReference>
<feature type="compositionally biased region" description="Low complexity" evidence="1">
    <location>
        <begin position="464"/>
        <end position="475"/>
    </location>
</feature>
<dbReference type="InterPro" id="IPR015940">
    <property type="entry name" value="UBA"/>
</dbReference>
<dbReference type="SUPFAM" id="SSF46934">
    <property type="entry name" value="UBA-like"/>
    <property type="match status" value="1"/>
</dbReference>
<proteinExistence type="predicted"/>
<accession>A0A0L0SM14</accession>
<evidence type="ECO:0000259" key="2">
    <source>
        <dbReference type="PROSITE" id="PS50030"/>
    </source>
</evidence>
<dbReference type="CDD" id="cd14297">
    <property type="entry name" value="UBA2_spUBP14_like"/>
    <property type="match status" value="1"/>
</dbReference>
<dbReference type="InterPro" id="IPR019311">
    <property type="entry name" value="Fy-3"/>
</dbReference>
<protein>
    <recommendedName>
        <fullName evidence="2">UBA domain-containing protein</fullName>
    </recommendedName>
</protein>
<reference evidence="4" key="2">
    <citation type="submission" date="2009-11" db="EMBL/GenBank/DDBJ databases">
        <title>The Genome Sequence of Allomyces macrogynus strain ATCC 38327.</title>
        <authorList>
            <consortium name="The Broad Institute Genome Sequencing Platform"/>
            <person name="Russ C."/>
            <person name="Cuomo C."/>
            <person name="Shea T."/>
            <person name="Young S.K."/>
            <person name="Zeng Q."/>
            <person name="Koehrsen M."/>
            <person name="Haas B."/>
            <person name="Borodovsky M."/>
            <person name="Guigo R."/>
            <person name="Alvarado L."/>
            <person name="Berlin A."/>
            <person name="Borenstein D."/>
            <person name="Chen Z."/>
            <person name="Engels R."/>
            <person name="Freedman E."/>
            <person name="Gellesch M."/>
            <person name="Goldberg J."/>
            <person name="Griggs A."/>
            <person name="Gujja S."/>
            <person name="Heiman D."/>
            <person name="Hepburn T."/>
            <person name="Howarth C."/>
            <person name="Jen D."/>
            <person name="Larson L."/>
            <person name="Lewis B."/>
            <person name="Mehta T."/>
            <person name="Park D."/>
            <person name="Pearson M."/>
            <person name="Roberts A."/>
            <person name="Saif S."/>
            <person name="Shenoy N."/>
            <person name="Sisk P."/>
            <person name="Stolte C."/>
            <person name="Sykes S."/>
            <person name="Walk T."/>
            <person name="White J."/>
            <person name="Yandava C."/>
            <person name="Burger G."/>
            <person name="Gray M.W."/>
            <person name="Holland P.W.H."/>
            <person name="King N."/>
            <person name="Lang F.B.F."/>
            <person name="Roger A.J."/>
            <person name="Ruiz-Trillo I."/>
            <person name="Lander E."/>
            <person name="Nusbaum C."/>
        </authorList>
    </citation>
    <scope>NUCLEOTIDE SEQUENCE [LARGE SCALE GENOMIC DNA]</scope>
    <source>
        <strain evidence="4">ATCC 38327</strain>
    </source>
</reference>
<feature type="region of interest" description="Disordered" evidence="1">
    <location>
        <begin position="444"/>
        <end position="476"/>
    </location>
</feature>
<reference evidence="3 4" key="1">
    <citation type="submission" date="2009-11" db="EMBL/GenBank/DDBJ databases">
        <title>Annotation of Allomyces macrogynus ATCC 38327.</title>
        <authorList>
            <consortium name="The Broad Institute Genome Sequencing Platform"/>
            <person name="Russ C."/>
            <person name="Cuomo C."/>
            <person name="Burger G."/>
            <person name="Gray M.W."/>
            <person name="Holland P.W.H."/>
            <person name="King N."/>
            <person name="Lang F.B.F."/>
            <person name="Roger A.J."/>
            <person name="Ruiz-Trillo I."/>
            <person name="Young S.K."/>
            <person name="Zeng Q."/>
            <person name="Gargeya S."/>
            <person name="Fitzgerald M."/>
            <person name="Haas B."/>
            <person name="Abouelleil A."/>
            <person name="Alvarado L."/>
            <person name="Arachchi H.M."/>
            <person name="Berlin A."/>
            <person name="Chapman S.B."/>
            <person name="Gearin G."/>
            <person name="Goldberg J."/>
            <person name="Griggs A."/>
            <person name="Gujja S."/>
            <person name="Hansen M."/>
            <person name="Heiman D."/>
            <person name="Howarth C."/>
            <person name="Larimer J."/>
            <person name="Lui A."/>
            <person name="MacDonald P.J.P."/>
            <person name="McCowen C."/>
            <person name="Montmayeur A."/>
            <person name="Murphy C."/>
            <person name="Neiman D."/>
            <person name="Pearson M."/>
            <person name="Priest M."/>
            <person name="Roberts A."/>
            <person name="Saif S."/>
            <person name="Shea T."/>
            <person name="Sisk P."/>
            <person name="Stolte C."/>
            <person name="Sykes S."/>
            <person name="Wortman J."/>
            <person name="Nusbaum C."/>
            <person name="Birren B."/>
        </authorList>
    </citation>
    <scope>NUCLEOTIDE SEQUENCE [LARGE SCALE GENOMIC DNA]</scope>
    <source>
        <strain evidence="3 4">ATCC 38327</strain>
    </source>
</reference>
<dbReference type="PROSITE" id="PS50030">
    <property type="entry name" value="UBA"/>
    <property type="match status" value="1"/>
</dbReference>
<gene>
    <name evidence="3" type="ORF">AMAG_08608</name>
</gene>
<dbReference type="InterPro" id="IPR009060">
    <property type="entry name" value="UBA-like_sf"/>
</dbReference>
<feature type="compositionally biased region" description="Low complexity" evidence="1">
    <location>
        <begin position="538"/>
        <end position="565"/>
    </location>
</feature>
<dbReference type="PANTHER" id="PTHR16525:SF0">
    <property type="entry name" value="PROTEIN C12ORF4"/>
    <property type="match status" value="1"/>
</dbReference>
<dbReference type="EMBL" id="GG745342">
    <property type="protein sequence ID" value="KNE63483.1"/>
    <property type="molecule type" value="Genomic_DNA"/>
</dbReference>
<sequence>MADVAPAPDLLQSAAAHDPDLTAPAALDLFLFSAPDHHDHDHDHDHDHNPADPPLADVCPSRITLRLPFNVAEGHYVLTATFPKGCRPATRLAALMIRHAVPVHLLPSLRAQVARAVLDAQRVLGLPSTGAEGTDLGARVAHLAALYDATTSTDDPPATADADADDEDAFASAFQAVIHAPVPGLLDAVLGLQVRYAAAHGVLASQRDAAIASATTARRASTLVDVPVTTAPISGTRARSASNASARSAPDLDAVRRHWRAEMKALARAQRAEFRTFVRAVARVLKREPGIEYRALIAAVFDEEVHAEEQSWRARWHSMPAQAAAVPVAVVEETEEDRAAARRRTLRKSASTELLRLVASAGHDEADAATNEEPAPVPDQEPSPPQPSVDDAPVPPDVAQITEMGFSQDEAAAALRLSDHNVERALGLLLENPDRVQRYLARKRDRHERAATAPAPVPAPAPAPVSASPPAAASAWMPSLRSHLEALLQEPEPEPSPAVADAPALTDDGAGSQWLPFKFLQTEVQGKLTGWLGGALRPDATGTSPPSGPTGPSSSLPPAASISSVPPTPSAPPSRSGPPLTESFDVLLGAQLKMPFIVTIILAPTWRTYLVPPTAAHPPAANTDVDLAVAWGEAIAVRSAMAIDLYRHLRVLVQPYAPGTRLKDVARASPVAKAAEASPELVFPDLTAQLRRAAGIPSTGGANGRCASVMTIASIDGPQTAPVVTDDAASSILGAPAADEDEDDAFGTVYITRHANLACANAVAHLLPTAPSTTSTTASSNAPTAALDPATAHLLRNVITQMHPGGRLDVAVSATMDAVPVTEHHHARRRAPTTQVPVPVRRIEAVAKAVRAALLDRARRVAGVAAGASVGSVPETARLEGGAVTLVCMSQGEWDAARAAVVSVFRTA</sequence>
<dbReference type="STRING" id="578462.A0A0L0SM14"/>
<evidence type="ECO:0000256" key="1">
    <source>
        <dbReference type="SAM" id="MobiDB-lite"/>
    </source>
</evidence>
<name>A0A0L0SM14_ALLM3</name>
<dbReference type="SMART" id="SM00165">
    <property type="entry name" value="UBA"/>
    <property type="match status" value="1"/>
</dbReference>
<feature type="region of interest" description="Disordered" evidence="1">
    <location>
        <begin position="532"/>
        <end position="579"/>
    </location>
</feature>
<feature type="region of interest" description="Disordered" evidence="1">
    <location>
        <begin position="364"/>
        <end position="397"/>
    </location>
</feature>
<dbReference type="OrthoDB" id="415359at2759"/>
<feature type="compositionally biased region" description="Low complexity" evidence="1">
    <location>
        <begin position="388"/>
        <end position="397"/>
    </location>
</feature>
<evidence type="ECO:0000313" key="4">
    <source>
        <dbReference type="Proteomes" id="UP000054350"/>
    </source>
</evidence>
<dbReference type="Pfam" id="PF22562">
    <property type="entry name" value="UBA_7"/>
    <property type="match status" value="1"/>
</dbReference>
<feature type="domain" description="UBA" evidence="2">
    <location>
        <begin position="388"/>
        <end position="432"/>
    </location>
</feature>
<feature type="compositionally biased region" description="Pro residues" evidence="1">
    <location>
        <begin position="375"/>
        <end position="387"/>
    </location>
</feature>
<organism evidence="3 4">
    <name type="scientific">Allomyces macrogynus (strain ATCC 38327)</name>
    <name type="common">Allomyces javanicus var. macrogynus</name>
    <dbReference type="NCBI Taxonomy" id="578462"/>
    <lineage>
        <taxon>Eukaryota</taxon>
        <taxon>Fungi</taxon>
        <taxon>Fungi incertae sedis</taxon>
        <taxon>Blastocladiomycota</taxon>
        <taxon>Blastocladiomycetes</taxon>
        <taxon>Blastocladiales</taxon>
        <taxon>Blastocladiaceae</taxon>
        <taxon>Allomyces</taxon>
    </lineage>
</organism>
<feature type="compositionally biased region" description="Pro residues" evidence="1">
    <location>
        <begin position="566"/>
        <end position="576"/>
    </location>
</feature>
<keyword evidence="4" id="KW-1185">Reference proteome</keyword>